<dbReference type="AlphaFoldDB" id="A0A5C5UXZ9"/>
<evidence type="ECO:0000313" key="3">
    <source>
        <dbReference type="EMBL" id="TWT31038.1"/>
    </source>
</evidence>
<organism evidence="3 4">
    <name type="scientific">Posidoniimonas corsicana</name>
    <dbReference type="NCBI Taxonomy" id="1938618"/>
    <lineage>
        <taxon>Bacteria</taxon>
        <taxon>Pseudomonadati</taxon>
        <taxon>Planctomycetota</taxon>
        <taxon>Planctomycetia</taxon>
        <taxon>Pirellulales</taxon>
        <taxon>Lacipirellulaceae</taxon>
        <taxon>Posidoniimonas</taxon>
    </lineage>
</organism>
<dbReference type="Gene3D" id="1.10.1330.10">
    <property type="entry name" value="Dockerin domain"/>
    <property type="match status" value="1"/>
</dbReference>
<reference evidence="3 4" key="1">
    <citation type="submission" date="2019-02" db="EMBL/GenBank/DDBJ databases">
        <title>Deep-cultivation of Planctomycetes and their phenomic and genomic characterization uncovers novel biology.</title>
        <authorList>
            <person name="Wiegand S."/>
            <person name="Jogler M."/>
            <person name="Boedeker C."/>
            <person name="Pinto D."/>
            <person name="Vollmers J."/>
            <person name="Rivas-Marin E."/>
            <person name="Kohn T."/>
            <person name="Peeters S.H."/>
            <person name="Heuer A."/>
            <person name="Rast P."/>
            <person name="Oberbeckmann S."/>
            <person name="Bunk B."/>
            <person name="Jeske O."/>
            <person name="Meyerdierks A."/>
            <person name="Storesund J.E."/>
            <person name="Kallscheuer N."/>
            <person name="Luecker S."/>
            <person name="Lage O.M."/>
            <person name="Pohl T."/>
            <person name="Merkel B.J."/>
            <person name="Hornburger P."/>
            <person name="Mueller R.-W."/>
            <person name="Bruemmer F."/>
            <person name="Labrenz M."/>
            <person name="Spormann A.M."/>
            <person name="Op Den Camp H."/>
            <person name="Overmann J."/>
            <person name="Amann R."/>
            <person name="Jetten M.S.M."/>
            <person name="Mascher T."/>
            <person name="Medema M.H."/>
            <person name="Devos D.P."/>
            <person name="Kaster A.-K."/>
            <person name="Ovreas L."/>
            <person name="Rohde M."/>
            <person name="Galperin M.Y."/>
            <person name="Jogler C."/>
        </authorList>
    </citation>
    <scope>NUCLEOTIDE SEQUENCE [LARGE SCALE GENOMIC DNA]</scope>
    <source>
        <strain evidence="3 4">KOR34</strain>
    </source>
</reference>
<comment type="caution">
    <text evidence="3">The sequence shown here is derived from an EMBL/GenBank/DDBJ whole genome shotgun (WGS) entry which is preliminary data.</text>
</comment>
<evidence type="ECO:0000313" key="4">
    <source>
        <dbReference type="Proteomes" id="UP000316714"/>
    </source>
</evidence>
<accession>A0A5C5UXZ9</accession>
<dbReference type="RefSeq" id="WP_197531660.1">
    <property type="nucleotide sequence ID" value="NZ_SIHJ01000004.1"/>
</dbReference>
<feature type="domain" description="Ice-binding protein C-terminal" evidence="2">
    <location>
        <begin position="234"/>
        <end position="255"/>
    </location>
</feature>
<feature type="chain" id="PRO_5022922003" description="Ice-binding protein C-terminal domain-containing protein" evidence="1">
    <location>
        <begin position="23"/>
        <end position="256"/>
    </location>
</feature>
<evidence type="ECO:0000259" key="2">
    <source>
        <dbReference type="Pfam" id="PF07589"/>
    </source>
</evidence>
<sequence length="256" mass="25425" precursor="true">MSLKNILCVAAMAALTASPVLAQPIVTATNTGLDANGDWVWEVNVVTDAEGSVATELDATFSDADLLAGVIGNTTVFDFENPSGTTLGWVTRDGDGVVGFQASPANNEATAALGSDDVAAGTYLLGTFTTAGPSTTGSLTTSVGVSGIIAQLGTNNSVSASESRTAYGGDANLDGNVNFDDVLIVSPNFGGAVTNGWAGADFTGDGLVNFDDILVLSPNFGTSAPAATAGGASAPEPASLALAGLLACSAAVRRRR</sequence>
<evidence type="ECO:0000256" key="1">
    <source>
        <dbReference type="SAM" id="SignalP"/>
    </source>
</evidence>
<dbReference type="InterPro" id="IPR013424">
    <property type="entry name" value="Ice-binding_C"/>
</dbReference>
<dbReference type="GO" id="GO:0000272">
    <property type="term" value="P:polysaccharide catabolic process"/>
    <property type="evidence" value="ECO:0007669"/>
    <property type="project" value="InterPro"/>
</dbReference>
<dbReference type="EMBL" id="SIHJ01000004">
    <property type="protein sequence ID" value="TWT31038.1"/>
    <property type="molecule type" value="Genomic_DNA"/>
</dbReference>
<name>A0A5C5UXZ9_9BACT</name>
<dbReference type="SUPFAM" id="SSF63446">
    <property type="entry name" value="Type I dockerin domain"/>
    <property type="match status" value="1"/>
</dbReference>
<dbReference type="InterPro" id="IPR036439">
    <property type="entry name" value="Dockerin_dom_sf"/>
</dbReference>
<dbReference type="Proteomes" id="UP000316714">
    <property type="component" value="Unassembled WGS sequence"/>
</dbReference>
<keyword evidence="4" id="KW-1185">Reference proteome</keyword>
<keyword evidence="1" id="KW-0732">Signal</keyword>
<gene>
    <name evidence="3" type="ORF">KOR34_44120</name>
</gene>
<protein>
    <recommendedName>
        <fullName evidence="2">Ice-binding protein C-terminal domain-containing protein</fullName>
    </recommendedName>
</protein>
<dbReference type="Pfam" id="PF07589">
    <property type="entry name" value="PEP-CTERM"/>
    <property type="match status" value="1"/>
</dbReference>
<proteinExistence type="predicted"/>
<feature type="signal peptide" evidence="1">
    <location>
        <begin position="1"/>
        <end position="22"/>
    </location>
</feature>